<name>A0ABV1MTA3_9BACI</name>
<sequence length="68" mass="7751">MIELKYAKEDKTLSSGGWVIDHNQLQDISDQLNSLGIEYDKEMIESVLLVANGEVDLLKKVLKELEIF</sequence>
<proteinExistence type="predicted"/>
<reference evidence="1 2" key="1">
    <citation type="submission" date="2024-06" db="EMBL/GenBank/DDBJ databases">
        <title>Lysinibacillus zambalefons sp. nov., a Novel Firmicute Isolated from the Poon Bato Zambales Hyperalkaline Spring.</title>
        <authorList>
            <person name="Aja J.A."/>
            <person name="Lazaro J.E.H."/>
            <person name="Llorin L.D."/>
            <person name="Lim K.R."/>
            <person name="Teodosio J."/>
            <person name="Dalisay D.S."/>
        </authorList>
    </citation>
    <scope>NUCLEOTIDE SEQUENCE [LARGE SCALE GENOMIC DNA]</scope>
    <source>
        <strain evidence="1 2">M3</strain>
    </source>
</reference>
<protein>
    <submittedName>
        <fullName evidence="1">Uncharacterized protein</fullName>
    </submittedName>
</protein>
<comment type="caution">
    <text evidence="1">The sequence shown here is derived from an EMBL/GenBank/DDBJ whole genome shotgun (WGS) entry which is preliminary data.</text>
</comment>
<evidence type="ECO:0000313" key="2">
    <source>
        <dbReference type="Proteomes" id="UP001478862"/>
    </source>
</evidence>
<gene>
    <name evidence="1" type="ORF">ABNX05_10945</name>
</gene>
<organism evidence="1 2">
    <name type="scientific">Lysinibacillus zambalensis</name>
    <dbReference type="NCBI Taxonomy" id="3160866"/>
    <lineage>
        <taxon>Bacteria</taxon>
        <taxon>Bacillati</taxon>
        <taxon>Bacillota</taxon>
        <taxon>Bacilli</taxon>
        <taxon>Bacillales</taxon>
        <taxon>Bacillaceae</taxon>
        <taxon>Lysinibacillus</taxon>
    </lineage>
</organism>
<evidence type="ECO:0000313" key="1">
    <source>
        <dbReference type="EMBL" id="MEQ6355134.1"/>
    </source>
</evidence>
<dbReference type="EMBL" id="JBEGDG010000007">
    <property type="protein sequence ID" value="MEQ6355134.1"/>
    <property type="molecule type" value="Genomic_DNA"/>
</dbReference>
<dbReference type="Proteomes" id="UP001478862">
    <property type="component" value="Unassembled WGS sequence"/>
</dbReference>
<dbReference type="RefSeq" id="WP_349659764.1">
    <property type="nucleotide sequence ID" value="NZ_JBEGDG010000007.1"/>
</dbReference>
<keyword evidence="2" id="KW-1185">Reference proteome</keyword>
<accession>A0ABV1MTA3</accession>